<organism evidence="1 2">
    <name type="scientific">Entomophthora muscae</name>
    <dbReference type="NCBI Taxonomy" id="34485"/>
    <lineage>
        <taxon>Eukaryota</taxon>
        <taxon>Fungi</taxon>
        <taxon>Fungi incertae sedis</taxon>
        <taxon>Zoopagomycota</taxon>
        <taxon>Entomophthoromycotina</taxon>
        <taxon>Entomophthoromycetes</taxon>
        <taxon>Entomophthorales</taxon>
        <taxon>Entomophthoraceae</taxon>
        <taxon>Entomophthora</taxon>
    </lineage>
</organism>
<evidence type="ECO:0000313" key="2">
    <source>
        <dbReference type="Proteomes" id="UP001165960"/>
    </source>
</evidence>
<dbReference type="Proteomes" id="UP001165960">
    <property type="component" value="Unassembled WGS sequence"/>
</dbReference>
<proteinExistence type="predicted"/>
<sequence length="140" mass="16189">MELPTMPPPLLPCGFPHILQHPDIINHFFYQSRADSEPTNQRRAKKEKAAKELTSFSYKKKETSKQASRSPSPPPPDDFSPLFSSDYQEELEDYTKKFKATSHVAWDPLAIHSICNVNEEFKVPKQPWNQNQQTKSKNFV</sequence>
<comment type="caution">
    <text evidence="1">The sequence shown here is derived from an EMBL/GenBank/DDBJ whole genome shotgun (WGS) entry which is preliminary data.</text>
</comment>
<name>A0ACC2T7H3_9FUNG</name>
<gene>
    <name evidence="1" type="ORF">DSO57_1006028</name>
</gene>
<evidence type="ECO:0000313" key="1">
    <source>
        <dbReference type="EMBL" id="KAJ9070613.1"/>
    </source>
</evidence>
<keyword evidence="2" id="KW-1185">Reference proteome</keyword>
<dbReference type="EMBL" id="QTSX02003567">
    <property type="protein sequence ID" value="KAJ9070613.1"/>
    <property type="molecule type" value="Genomic_DNA"/>
</dbReference>
<reference evidence="1" key="1">
    <citation type="submission" date="2022-04" db="EMBL/GenBank/DDBJ databases">
        <title>Genome of the entomopathogenic fungus Entomophthora muscae.</title>
        <authorList>
            <person name="Elya C."/>
            <person name="Lovett B.R."/>
            <person name="Lee E."/>
            <person name="Macias A.M."/>
            <person name="Hajek A.E."/>
            <person name="De Bivort B.L."/>
            <person name="Kasson M.T."/>
            <person name="De Fine Licht H.H."/>
            <person name="Stajich J.E."/>
        </authorList>
    </citation>
    <scope>NUCLEOTIDE SEQUENCE</scope>
    <source>
        <strain evidence="1">Berkeley</strain>
    </source>
</reference>
<protein>
    <submittedName>
        <fullName evidence="1">Uncharacterized protein</fullName>
    </submittedName>
</protein>
<accession>A0ACC2T7H3</accession>